<accession>A0A167MSW7</accession>
<comment type="caution">
    <text evidence="2">The sequence shown here is derived from an EMBL/GenBank/DDBJ whole genome shotgun (WGS) entry which is preliminary data.</text>
</comment>
<evidence type="ECO:0000313" key="2">
    <source>
        <dbReference type="EMBL" id="KZN66897.1"/>
    </source>
</evidence>
<dbReference type="AlphaFoldDB" id="A0A167MSW7"/>
<evidence type="ECO:0000256" key="1">
    <source>
        <dbReference type="SAM" id="Phobius"/>
    </source>
</evidence>
<feature type="transmembrane region" description="Helical" evidence="1">
    <location>
        <begin position="66"/>
        <end position="84"/>
    </location>
</feature>
<dbReference type="EMBL" id="AUXX01000016">
    <property type="protein sequence ID" value="KZN66897.1"/>
    <property type="molecule type" value="Genomic_DNA"/>
</dbReference>
<gene>
    <name evidence="2" type="ORF">N478_18900</name>
</gene>
<evidence type="ECO:0000313" key="3">
    <source>
        <dbReference type="Proteomes" id="UP000076661"/>
    </source>
</evidence>
<name>A0A167MSW7_9GAMM</name>
<dbReference type="Proteomes" id="UP000076661">
    <property type="component" value="Unassembled WGS sequence"/>
</dbReference>
<feature type="transmembrane region" description="Helical" evidence="1">
    <location>
        <begin position="124"/>
        <end position="151"/>
    </location>
</feature>
<sequence length="165" mass="17916">MYSQADRVNTIDKENLITLQSISDRHHKSPLIPSRAIQKSSKVFMIIAYILAAILVKTSLLGLGTVSIILSILALLIVGINGLNLPSITRAKFKRIFKVALAGHLLAYLGLLVKVVLIDGAEDIPALIVSHLVLHHVLSALVAGTITYLTLRLYTQSSNENNATE</sequence>
<keyword evidence="1" id="KW-1133">Transmembrane helix</keyword>
<reference evidence="2 3" key="1">
    <citation type="submission" date="2013-07" db="EMBL/GenBank/DDBJ databases">
        <title>Comparative Genomic and Metabolomic Analysis of Twelve Strains of Pseudoalteromonas luteoviolacea.</title>
        <authorList>
            <person name="Vynne N.G."/>
            <person name="Mansson M."/>
            <person name="Gram L."/>
        </authorList>
    </citation>
    <scope>NUCLEOTIDE SEQUENCE [LARGE SCALE GENOMIC DNA]</scope>
    <source>
        <strain evidence="2 3">S4060-1</strain>
    </source>
</reference>
<keyword evidence="1" id="KW-0812">Transmembrane</keyword>
<organism evidence="2 3">
    <name type="scientific">Pseudoalteromonas luteoviolacea S4060-1</name>
    <dbReference type="NCBI Taxonomy" id="1365257"/>
    <lineage>
        <taxon>Bacteria</taxon>
        <taxon>Pseudomonadati</taxon>
        <taxon>Pseudomonadota</taxon>
        <taxon>Gammaproteobacteria</taxon>
        <taxon>Alteromonadales</taxon>
        <taxon>Pseudoalteromonadaceae</taxon>
        <taxon>Pseudoalteromonas</taxon>
    </lineage>
</organism>
<keyword evidence="1" id="KW-0472">Membrane</keyword>
<protein>
    <submittedName>
        <fullName evidence="2">Uncharacterized protein</fullName>
    </submittedName>
</protein>
<dbReference type="PATRIC" id="fig|1365257.3.peg.2474"/>
<proteinExistence type="predicted"/>
<feature type="transmembrane region" description="Helical" evidence="1">
    <location>
        <begin position="96"/>
        <end position="118"/>
    </location>
</feature>
<feature type="transmembrane region" description="Helical" evidence="1">
    <location>
        <begin position="43"/>
        <end position="60"/>
    </location>
</feature>